<dbReference type="Proteomes" id="UP001160882">
    <property type="component" value="Unassembled WGS sequence"/>
</dbReference>
<organism evidence="2 3">
    <name type="scientific">Pseudomonas mosselii</name>
    <dbReference type="NCBI Taxonomy" id="78327"/>
    <lineage>
        <taxon>Bacteria</taxon>
        <taxon>Pseudomonadati</taxon>
        <taxon>Pseudomonadota</taxon>
        <taxon>Gammaproteobacteria</taxon>
        <taxon>Pseudomonadales</taxon>
        <taxon>Pseudomonadaceae</taxon>
        <taxon>Pseudomonas</taxon>
    </lineage>
</organism>
<evidence type="ECO:0000259" key="1">
    <source>
        <dbReference type="Pfam" id="PF20579"/>
    </source>
</evidence>
<dbReference type="InterPro" id="IPR013783">
    <property type="entry name" value="Ig-like_fold"/>
</dbReference>
<reference evidence="2" key="1">
    <citation type="submission" date="2022-09" db="EMBL/GenBank/DDBJ databases">
        <title>Intensive care unit water sources are persistently colonized with multi-drug resistant bacteria and are the site of extensive horizontal gene transfer of antibiotic resistance genes.</title>
        <authorList>
            <person name="Diorio-Toth L."/>
        </authorList>
    </citation>
    <scope>NUCLEOTIDE SEQUENCE</scope>
    <source>
        <strain evidence="2">GD03782</strain>
    </source>
</reference>
<sequence length="190" mass="19384">TEAEYKTKAQGDDVFKDGDTLTVGITDAAVDGKSFENLELGGNASVQITDTVSEVVATLTADKTTVTEGGQITYTVTLTNAQGLPVNGHNGLTFTLTDGTKVTVPAGSASGTFTITAPDDVFVGGQPPIVNKIEGVSGADNFEKLTLGDNTVTTTVTDEPGTGTPGTDNQGDKVTVTIVGKGDVTEDQQP</sequence>
<feature type="non-terminal residue" evidence="2">
    <location>
        <position position="190"/>
    </location>
</feature>
<feature type="domain" description="LapA adhesin" evidence="1">
    <location>
        <begin position="1"/>
        <end position="51"/>
    </location>
</feature>
<dbReference type="Pfam" id="PF20579">
    <property type="entry name" value="LapA"/>
    <property type="match status" value="2"/>
</dbReference>
<gene>
    <name evidence="2" type="ORF">N5I14_25845</name>
</gene>
<protein>
    <recommendedName>
        <fullName evidence="1">LapA adhesin domain-containing protein</fullName>
    </recommendedName>
</protein>
<dbReference type="InterPro" id="IPR046779">
    <property type="entry name" value="LapA_adhesin_dom"/>
</dbReference>
<feature type="domain" description="LapA adhesin" evidence="1">
    <location>
        <begin position="57"/>
        <end position="158"/>
    </location>
</feature>
<comment type="caution">
    <text evidence="2">The sequence shown here is derived from an EMBL/GenBank/DDBJ whole genome shotgun (WGS) entry which is preliminary data.</text>
</comment>
<evidence type="ECO:0000313" key="2">
    <source>
        <dbReference type="EMBL" id="MDH1633668.1"/>
    </source>
</evidence>
<dbReference type="EMBL" id="JAOCGG010000133">
    <property type="protein sequence ID" value="MDH1633668.1"/>
    <property type="molecule type" value="Genomic_DNA"/>
</dbReference>
<feature type="non-terminal residue" evidence="2">
    <location>
        <position position="1"/>
    </location>
</feature>
<dbReference type="AlphaFoldDB" id="A0AA42S0E7"/>
<evidence type="ECO:0000313" key="3">
    <source>
        <dbReference type="Proteomes" id="UP001160882"/>
    </source>
</evidence>
<name>A0AA42S0E7_9PSED</name>
<accession>A0AA42S0E7</accession>
<proteinExistence type="predicted"/>
<dbReference type="Gene3D" id="2.60.40.10">
    <property type="entry name" value="Immunoglobulins"/>
    <property type="match status" value="1"/>
</dbReference>
<dbReference type="RefSeq" id="WP_280084001.1">
    <property type="nucleotide sequence ID" value="NZ_JAOCGG010000133.1"/>
</dbReference>